<dbReference type="InterPro" id="IPR011990">
    <property type="entry name" value="TPR-like_helical_dom_sf"/>
</dbReference>
<reference evidence="1" key="1">
    <citation type="journal article" date="2019" name="Sci. Rep.">
        <title>Draft genome of Tanacetum cinerariifolium, the natural source of mosquito coil.</title>
        <authorList>
            <person name="Yamashiro T."/>
            <person name="Shiraishi A."/>
            <person name="Satake H."/>
            <person name="Nakayama K."/>
        </authorList>
    </citation>
    <scope>NUCLEOTIDE SEQUENCE</scope>
</reference>
<comment type="caution">
    <text evidence="1">The sequence shown here is derived from an EMBL/GenBank/DDBJ whole genome shotgun (WGS) entry which is preliminary data.</text>
</comment>
<sequence length="81" mass="9035">MMKYVVGWVCFMCFTKSAYIVDKCLELKPNCWKALNLKEVIAYCCKKHGLSSILGVCTTSVIALSLLSIMSIRFPSGVLVH</sequence>
<name>A0A6L2L9H3_TANCI</name>
<protein>
    <submittedName>
        <fullName evidence="1">Mitochondrial fission 1 protein A</fullName>
    </submittedName>
</protein>
<dbReference type="EMBL" id="BKCJ010003726">
    <property type="protein sequence ID" value="GEU56804.1"/>
    <property type="molecule type" value="Genomic_DNA"/>
</dbReference>
<dbReference type="AlphaFoldDB" id="A0A6L2L9H3"/>
<proteinExistence type="predicted"/>
<dbReference type="Gene3D" id="1.25.40.10">
    <property type="entry name" value="Tetratricopeptide repeat domain"/>
    <property type="match status" value="1"/>
</dbReference>
<gene>
    <name evidence="1" type="ORF">Tci_028782</name>
</gene>
<accession>A0A6L2L9H3</accession>
<evidence type="ECO:0000313" key="1">
    <source>
        <dbReference type="EMBL" id="GEU56804.1"/>
    </source>
</evidence>
<organism evidence="1">
    <name type="scientific">Tanacetum cinerariifolium</name>
    <name type="common">Dalmatian daisy</name>
    <name type="synonym">Chrysanthemum cinerariifolium</name>
    <dbReference type="NCBI Taxonomy" id="118510"/>
    <lineage>
        <taxon>Eukaryota</taxon>
        <taxon>Viridiplantae</taxon>
        <taxon>Streptophyta</taxon>
        <taxon>Embryophyta</taxon>
        <taxon>Tracheophyta</taxon>
        <taxon>Spermatophyta</taxon>
        <taxon>Magnoliopsida</taxon>
        <taxon>eudicotyledons</taxon>
        <taxon>Gunneridae</taxon>
        <taxon>Pentapetalae</taxon>
        <taxon>asterids</taxon>
        <taxon>campanulids</taxon>
        <taxon>Asterales</taxon>
        <taxon>Asteraceae</taxon>
        <taxon>Asteroideae</taxon>
        <taxon>Anthemideae</taxon>
        <taxon>Anthemidinae</taxon>
        <taxon>Tanacetum</taxon>
    </lineage>
</organism>